<feature type="compositionally biased region" description="Low complexity" evidence="4">
    <location>
        <begin position="585"/>
        <end position="598"/>
    </location>
</feature>
<dbReference type="GO" id="GO:0016887">
    <property type="term" value="F:ATP hydrolysis activity"/>
    <property type="evidence" value="ECO:0007669"/>
    <property type="project" value="InterPro"/>
</dbReference>
<evidence type="ECO:0000256" key="2">
    <source>
        <dbReference type="ARBA" id="ARBA00011322"/>
    </source>
</evidence>
<dbReference type="AlphaFoldDB" id="A0A923E3P9"/>
<dbReference type="Proteomes" id="UP000617426">
    <property type="component" value="Unassembled WGS sequence"/>
</dbReference>
<gene>
    <name evidence="6" type="ORF">HD592_000873</name>
</gene>
<keyword evidence="7" id="KW-1185">Reference proteome</keyword>
<name>A0A923E3P9_9ACTO</name>
<evidence type="ECO:0000256" key="3">
    <source>
        <dbReference type="ARBA" id="ARBA00013368"/>
    </source>
</evidence>
<keyword evidence="6" id="KW-0269">Exonuclease</keyword>
<keyword evidence="6" id="KW-0378">Hydrolase</keyword>
<evidence type="ECO:0000313" key="6">
    <source>
        <dbReference type="EMBL" id="MBB6334308.1"/>
    </source>
</evidence>
<feature type="compositionally biased region" description="Basic and acidic residues" evidence="4">
    <location>
        <begin position="258"/>
        <end position="271"/>
    </location>
</feature>
<comment type="caution">
    <text evidence="6">The sequence shown here is derived from an EMBL/GenBank/DDBJ whole genome shotgun (WGS) entry which is preliminary data.</text>
</comment>
<feature type="region of interest" description="Disordered" evidence="4">
    <location>
        <begin position="227"/>
        <end position="271"/>
    </location>
</feature>
<protein>
    <recommendedName>
        <fullName evidence="3">Nuclease SbcCD subunit C</fullName>
    </recommendedName>
</protein>
<dbReference type="SUPFAM" id="SSF52540">
    <property type="entry name" value="P-loop containing nucleoside triphosphate hydrolases"/>
    <property type="match status" value="1"/>
</dbReference>
<proteinExistence type="inferred from homology"/>
<dbReference type="InterPro" id="IPR027417">
    <property type="entry name" value="P-loop_NTPase"/>
</dbReference>
<sequence>MKLHRLAFTAIGPFAGTEVIDFTAFDDSGLFLLEGPTGAGKSTLIDAITFALYGDVARLKDSSKDRLRSDLAAPSVHSEVDLVFEVSSGIYQVRRFPSYIPKGRKSPRNEPVTLVRVVEDPDAQDGFRTVGAVERGARQVDPAIRDLVGLSKEQFLQTVVLPQGKFAEFLTASSKDREAVLSDIFDTRIYRELQRDLVAAGSNSKALVADAEARCLNAFLHVMSQAGGGEDDAPPEAGLALAQDGEPSRRAAAGVARSAREREAAARAELPRAQERLDGARGALSAAEALNALIVRRAELEVKKEALESRTERVNAARAALAHSRSAAPIMPLLDAEERARERHASSAAALDEAIEATHRLAPEVLLPEGAPDAPWAESARRTIRESSLRRTERRSAIRELLGLEAGLAARRDQADELDALIVKREEERRRIAEGLESIPLVLAELEARERALRLERTSLEGAPERLKSLAPRVQAAESLPGLLERVEECAAGSAAARTASREAAARAHEAHEAWLRQTGAVLAAELEDGEACPVCGSTAHPAPAAPIDTALLTRADLKALDHARDEADAALGEANRREAEARSEAASASERAGAPAEELARLAADAEADSARLNAIDERLSSIAEELASRRDAVEKLRPELSAVSELLVEERTRLQALREGIDEDAARCAAAHEGFDSLSDLDEGLSGVLAQLEGANGAIDEWSRSAEARDTARADAARVLESLGLADSEEGRAEARSRVLDPPRLTELEALISNFEAESAAVREALASEPLQNIRDAEPVDTAPLQAALAEARGLQERVSIEFGKLSEAADSAQRALDEFLAARADLEAARAEAGPIRRLAGIADASSKENLMATPLASWVLISRLEEVLAAANPRLLAISAGRYELIGAADDGTSSRRLGLGLKILDHETEEERATRTLSGGETFYTSLALALGLADVVASQAGGIELRTMFIDEGFGSLDSATLDLVMAQLHALRDSGRTVGVISHVDEMARQIPDQIRVFRKGERGSTLALRV</sequence>
<dbReference type="Pfam" id="PF13476">
    <property type="entry name" value="AAA_23"/>
    <property type="match status" value="1"/>
</dbReference>
<dbReference type="Gene3D" id="3.40.50.300">
    <property type="entry name" value="P-loop containing nucleotide triphosphate hydrolases"/>
    <property type="match status" value="2"/>
</dbReference>
<dbReference type="InterPro" id="IPR038729">
    <property type="entry name" value="Rad50/SbcC_AAA"/>
</dbReference>
<evidence type="ECO:0000256" key="4">
    <source>
        <dbReference type="SAM" id="MobiDB-lite"/>
    </source>
</evidence>
<evidence type="ECO:0000256" key="1">
    <source>
        <dbReference type="ARBA" id="ARBA00006930"/>
    </source>
</evidence>
<dbReference type="GO" id="GO:0004527">
    <property type="term" value="F:exonuclease activity"/>
    <property type="evidence" value="ECO:0007669"/>
    <property type="project" value="UniProtKB-KW"/>
</dbReference>
<dbReference type="EMBL" id="JACHMK010000001">
    <property type="protein sequence ID" value="MBB6334308.1"/>
    <property type="molecule type" value="Genomic_DNA"/>
</dbReference>
<reference evidence="6" key="1">
    <citation type="submission" date="2020-08" db="EMBL/GenBank/DDBJ databases">
        <title>Sequencing the genomes of 1000 actinobacteria strains.</title>
        <authorList>
            <person name="Klenk H.-P."/>
        </authorList>
    </citation>
    <scope>NUCLEOTIDE SEQUENCE</scope>
    <source>
        <strain evidence="6">DSM 10695</strain>
    </source>
</reference>
<keyword evidence="6" id="KW-0540">Nuclease</keyword>
<evidence type="ECO:0000259" key="5">
    <source>
        <dbReference type="Pfam" id="PF13476"/>
    </source>
</evidence>
<dbReference type="Pfam" id="PF13558">
    <property type="entry name" value="SbcC_Walker_B"/>
    <property type="match status" value="1"/>
</dbReference>
<feature type="compositionally biased region" description="Basic and acidic residues" evidence="4">
    <location>
        <begin position="575"/>
        <end position="584"/>
    </location>
</feature>
<dbReference type="PANTHER" id="PTHR32114">
    <property type="entry name" value="ABC TRANSPORTER ABCH.3"/>
    <property type="match status" value="1"/>
</dbReference>
<comment type="subunit">
    <text evidence="2">Heterodimer of SbcC and SbcD.</text>
</comment>
<dbReference type="PANTHER" id="PTHR32114:SF2">
    <property type="entry name" value="ABC TRANSPORTER ABCH.3"/>
    <property type="match status" value="1"/>
</dbReference>
<accession>A0A923E3P9</accession>
<organism evidence="6 7">
    <name type="scientific">Schaalia hyovaginalis</name>
    <dbReference type="NCBI Taxonomy" id="29316"/>
    <lineage>
        <taxon>Bacteria</taxon>
        <taxon>Bacillati</taxon>
        <taxon>Actinomycetota</taxon>
        <taxon>Actinomycetes</taxon>
        <taxon>Actinomycetales</taxon>
        <taxon>Actinomycetaceae</taxon>
        <taxon>Schaalia</taxon>
    </lineage>
</organism>
<feature type="region of interest" description="Disordered" evidence="4">
    <location>
        <begin position="573"/>
        <end position="598"/>
    </location>
</feature>
<comment type="similarity">
    <text evidence="1">Belongs to the SMC family. SbcC subfamily.</text>
</comment>
<evidence type="ECO:0000313" key="7">
    <source>
        <dbReference type="Proteomes" id="UP000617426"/>
    </source>
</evidence>
<feature type="domain" description="Rad50/SbcC-type AAA" evidence="5">
    <location>
        <begin position="10"/>
        <end position="192"/>
    </location>
</feature>
<dbReference type="RefSeq" id="WP_184452197.1">
    <property type="nucleotide sequence ID" value="NZ_JACHMK010000001.1"/>
</dbReference>
<dbReference type="GO" id="GO:0006302">
    <property type="term" value="P:double-strand break repair"/>
    <property type="evidence" value="ECO:0007669"/>
    <property type="project" value="InterPro"/>
</dbReference>